<evidence type="ECO:0000313" key="2">
    <source>
        <dbReference type="Proteomes" id="UP000247498"/>
    </source>
</evidence>
<dbReference type="InParanoid" id="A0A2V0PC55"/>
<proteinExistence type="predicted"/>
<reference evidence="1 2" key="1">
    <citation type="journal article" date="2018" name="Sci. Rep.">
        <title>Raphidocelis subcapitata (=Pseudokirchneriella subcapitata) provides an insight into genome evolution and environmental adaptations in the Sphaeropleales.</title>
        <authorList>
            <person name="Suzuki S."/>
            <person name="Yamaguchi H."/>
            <person name="Nakajima N."/>
            <person name="Kawachi M."/>
        </authorList>
    </citation>
    <scope>NUCLEOTIDE SEQUENCE [LARGE SCALE GENOMIC DNA]</scope>
    <source>
        <strain evidence="1 2">NIES-35</strain>
    </source>
</reference>
<dbReference type="STRING" id="307507.A0A2V0PC55"/>
<dbReference type="Proteomes" id="UP000247498">
    <property type="component" value="Unassembled WGS sequence"/>
</dbReference>
<name>A0A2V0PC55_9CHLO</name>
<dbReference type="EMBL" id="BDRX01000092">
    <property type="protein sequence ID" value="GBF97119.1"/>
    <property type="molecule type" value="Genomic_DNA"/>
</dbReference>
<comment type="caution">
    <text evidence="1">The sequence shown here is derived from an EMBL/GenBank/DDBJ whole genome shotgun (WGS) entry which is preliminary data.</text>
</comment>
<sequence length="174" mass="17741">MLLTASQRAAPAAAQQLLAAALQRCGFAAKAAGSGKGSSGGGSGGDGGVVVRKDWGAVKLPEQVASAIPTTTLPGQAFVGDLRSTSGLGLGDGKTTHTSKWLTAGMKSPMDYIQEAEPIKVSGMVVASHGSDDPNLGCPVEYISLKGTSYEKPAVCKYTGNKFYSDDWKGGGHH</sequence>
<dbReference type="AlphaFoldDB" id="A0A2V0PC55"/>
<accession>A0A2V0PC55</accession>
<organism evidence="1 2">
    <name type="scientific">Raphidocelis subcapitata</name>
    <dbReference type="NCBI Taxonomy" id="307507"/>
    <lineage>
        <taxon>Eukaryota</taxon>
        <taxon>Viridiplantae</taxon>
        <taxon>Chlorophyta</taxon>
        <taxon>core chlorophytes</taxon>
        <taxon>Chlorophyceae</taxon>
        <taxon>CS clade</taxon>
        <taxon>Sphaeropleales</taxon>
        <taxon>Selenastraceae</taxon>
        <taxon>Raphidocelis</taxon>
    </lineage>
</organism>
<evidence type="ECO:0000313" key="1">
    <source>
        <dbReference type="EMBL" id="GBF97119.1"/>
    </source>
</evidence>
<gene>
    <name evidence="1" type="ORF">Rsub_10130</name>
</gene>
<dbReference type="OrthoDB" id="307899at2759"/>
<protein>
    <submittedName>
        <fullName evidence="1">Uncharacterized protein</fullName>
    </submittedName>
</protein>
<keyword evidence="2" id="KW-1185">Reference proteome</keyword>